<reference evidence="2 3" key="1">
    <citation type="journal article" date="2019" name="Int. J. Syst. Evol. Microbiol.">
        <title>The Global Catalogue of Microorganisms (GCM) 10K type strain sequencing project: providing services to taxonomists for standard genome sequencing and annotation.</title>
        <authorList>
            <consortium name="The Broad Institute Genomics Platform"/>
            <consortium name="The Broad Institute Genome Sequencing Center for Infectious Disease"/>
            <person name="Wu L."/>
            <person name="Ma J."/>
        </authorList>
    </citation>
    <scope>NUCLEOTIDE SEQUENCE [LARGE SCALE GENOMIC DNA]</scope>
    <source>
        <strain evidence="2 3">CGMCC 1.12285</strain>
    </source>
</reference>
<keyword evidence="3" id="KW-1185">Reference proteome</keyword>
<proteinExistence type="predicted"/>
<sequence length="658" mass="71795">MTESPVSFSFSDGELTVRDEAGGGEIRITVDRDASPTPATGAWFDVPVDDAVSLRTSSIELHGGASAQIRRPDGEHYGAVDDGEFTILGEAYVDIDAALKLLVYVDGEITGRLVGDGQNPESLLVTVDEQSQIVVGARSHHETPIATISVTDDPEDLMTAASYLGSAIKEWSAERSWPTLRGHPPEIERGDELHVPDGLSRPDTEVTVAVPRDTADVLRVTPLAHYFGADVVPGEHAELRLGSQHVEPLGTGAELERSVDDLLGHAIVLDSLVRIGGYYSMPRYEYDELGPELPFYPPELYDEPIHRQLLEYLEVPFDTVRPYVPDWPTVGTLRPTATDAEAVPYLLNTLARVHVTDDGLPRTAADAEKPVDLSTSPDVPQHVAALPPAARARASVHEHRPSEGAAVLFVGFDQPEQDRFAAVDWERFDLADPPTADYRPSVTRDELRALLREPYAHVHYGGDISQSGFVCSDGVLGFDELPDATVGSVTFQWGRPSTGEITGLHDAVSVACLTDESLPLETAQELAIYLVLGRSVATSARLAGVDGVRYLGDPTLAVARRPVGHPPFVSRIERVGTEEYRISARLDSHEHDPIGRVATLRTQKAPATYQLAGTRQLFDESVSREELSTYLTNDSIFRFDWCPEDERTPSVPDDLLSE</sequence>
<evidence type="ECO:0000256" key="1">
    <source>
        <dbReference type="SAM" id="MobiDB-lite"/>
    </source>
</evidence>
<name>A0ABD6B5Z9_9EURY</name>
<feature type="compositionally biased region" description="Basic and acidic residues" evidence="1">
    <location>
        <begin position="183"/>
        <end position="202"/>
    </location>
</feature>
<dbReference type="Proteomes" id="UP001597111">
    <property type="component" value="Unassembled WGS sequence"/>
</dbReference>
<accession>A0ABD6B5Z9</accession>
<evidence type="ECO:0000313" key="3">
    <source>
        <dbReference type="Proteomes" id="UP001597111"/>
    </source>
</evidence>
<evidence type="ECO:0000313" key="2">
    <source>
        <dbReference type="EMBL" id="MFD1526050.1"/>
    </source>
</evidence>
<comment type="caution">
    <text evidence="2">The sequence shown here is derived from an EMBL/GenBank/DDBJ whole genome shotgun (WGS) entry which is preliminary data.</text>
</comment>
<dbReference type="RefSeq" id="WP_379818333.1">
    <property type="nucleotide sequence ID" value="NZ_JBHUDH010000061.1"/>
</dbReference>
<protein>
    <submittedName>
        <fullName evidence="2">Uncharacterized protein</fullName>
    </submittedName>
</protein>
<dbReference type="EMBL" id="JBHUDH010000061">
    <property type="protein sequence ID" value="MFD1526050.1"/>
    <property type="molecule type" value="Genomic_DNA"/>
</dbReference>
<dbReference type="AlphaFoldDB" id="A0ABD6B5Z9"/>
<feature type="region of interest" description="Disordered" evidence="1">
    <location>
        <begin position="179"/>
        <end position="202"/>
    </location>
</feature>
<gene>
    <name evidence="2" type="ORF">ACFR9S_07005</name>
</gene>
<organism evidence="2 3">
    <name type="scientific">Halolamina salina</name>
    <dbReference type="NCBI Taxonomy" id="1220023"/>
    <lineage>
        <taxon>Archaea</taxon>
        <taxon>Methanobacteriati</taxon>
        <taxon>Methanobacteriota</taxon>
        <taxon>Stenosarchaea group</taxon>
        <taxon>Halobacteria</taxon>
        <taxon>Halobacteriales</taxon>
        <taxon>Haloferacaceae</taxon>
    </lineage>
</organism>